<reference evidence="3 4" key="1">
    <citation type="submission" date="2018-06" db="EMBL/GenBank/DDBJ databases">
        <authorList>
            <consortium name="Pathogen Informatics"/>
            <person name="Doyle S."/>
        </authorList>
    </citation>
    <scope>NUCLEOTIDE SEQUENCE [LARGE SCALE GENOMIC DNA]</scope>
    <source>
        <strain evidence="2 3">NCTC8849</strain>
        <strain evidence="1 4">NCTC9140</strain>
    </source>
</reference>
<dbReference type="Proteomes" id="UP000254938">
    <property type="component" value="Unassembled WGS sequence"/>
</dbReference>
<dbReference type="Proteomes" id="UP000254799">
    <property type="component" value="Unassembled WGS sequence"/>
</dbReference>
<dbReference type="EC" id="2.7.1.11" evidence="1"/>
<dbReference type="EMBL" id="UGKQ01000007">
    <property type="protein sequence ID" value="STS79158.1"/>
    <property type="molecule type" value="Genomic_DNA"/>
</dbReference>
<keyword evidence="1" id="KW-0418">Kinase</keyword>
<dbReference type="EMBL" id="UGLC01000002">
    <property type="protein sequence ID" value="STT51642.1"/>
    <property type="molecule type" value="Genomic_DNA"/>
</dbReference>
<evidence type="ECO:0000313" key="1">
    <source>
        <dbReference type="EMBL" id="STS79158.1"/>
    </source>
</evidence>
<sequence length="53" mass="6067">MGAYAIELLLQGHGGRCVGIQNEKLVHHDIIDAIENMKRPFKNDWLDCAKKLY</sequence>
<dbReference type="InterPro" id="IPR035966">
    <property type="entry name" value="PKF_sf"/>
</dbReference>
<dbReference type="SUPFAM" id="SSF53784">
    <property type="entry name" value="Phosphofructokinase"/>
    <property type="match status" value="1"/>
</dbReference>
<accession>A0A377TKQ2</accession>
<evidence type="ECO:0000313" key="4">
    <source>
        <dbReference type="Proteomes" id="UP000254938"/>
    </source>
</evidence>
<gene>
    <name evidence="1" type="primary">pfkA_3</name>
    <name evidence="2" type="ORF">NCTC8849_00123</name>
    <name evidence="1" type="ORF">NCTC9140_00805</name>
</gene>
<organism evidence="1 4">
    <name type="scientific">Klebsiella pneumoniae</name>
    <dbReference type="NCBI Taxonomy" id="573"/>
    <lineage>
        <taxon>Bacteria</taxon>
        <taxon>Pseudomonadati</taxon>
        <taxon>Pseudomonadota</taxon>
        <taxon>Gammaproteobacteria</taxon>
        <taxon>Enterobacterales</taxon>
        <taxon>Enterobacteriaceae</taxon>
        <taxon>Klebsiella/Raoultella group</taxon>
        <taxon>Klebsiella</taxon>
        <taxon>Klebsiella pneumoniae complex</taxon>
    </lineage>
</organism>
<proteinExistence type="predicted"/>
<evidence type="ECO:0000313" key="2">
    <source>
        <dbReference type="EMBL" id="STT51642.1"/>
    </source>
</evidence>
<evidence type="ECO:0000313" key="3">
    <source>
        <dbReference type="Proteomes" id="UP000254799"/>
    </source>
</evidence>
<protein>
    <submittedName>
        <fullName evidence="1">6-phosphofructokinase</fullName>
        <ecNumber evidence="1">2.7.1.11</ecNumber>
    </submittedName>
</protein>
<keyword evidence="1" id="KW-0808">Transferase</keyword>
<dbReference type="Gene3D" id="3.40.50.450">
    <property type="match status" value="1"/>
</dbReference>
<dbReference type="GO" id="GO:0003872">
    <property type="term" value="F:6-phosphofructokinase activity"/>
    <property type="evidence" value="ECO:0007669"/>
    <property type="project" value="UniProtKB-EC"/>
</dbReference>
<dbReference type="AlphaFoldDB" id="A0A377TKQ2"/>
<name>A0A377TKQ2_KLEPN</name>